<dbReference type="SUPFAM" id="SSF53448">
    <property type="entry name" value="Nucleotide-diphospho-sugar transferases"/>
    <property type="match status" value="1"/>
</dbReference>
<dbReference type="AlphaFoldDB" id="A0A450TZ01"/>
<dbReference type="GO" id="GO:0016740">
    <property type="term" value="F:transferase activity"/>
    <property type="evidence" value="ECO:0007669"/>
    <property type="project" value="UniProtKB-KW"/>
</dbReference>
<reference evidence="2" key="1">
    <citation type="submission" date="2019-02" db="EMBL/GenBank/DDBJ databases">
        <authorList>
            <person name="Gruber-Vodicka R. H."/>
            <person name="Seah K. B. B."/>
        </authorList>
    </citation>
    <scope>NUCLEOTIDE SEQUENCE</scope>
    <source>
        <strain evidence="2">BECK_BZ131</strain>
    </source>
</reference>
<dbReference type="EMBL" id="CAADFE010000068">
    <property type="protein sequence ID" value="VFJ75054.1"/>
    <property type="molecule type" value="Genomic_DNA"/>
</dbReference>
<organism evidence="2">
    <name type="scientific">Candidatus Kentrum sp. FW</name>
    <dbReference type="NCBI Taxonomy" id="2126338"/>
    <lineage>
        <taxon>Bacteria</taxon>
        <taxon>Pseudomonadati</taxon>
        <taxon>Pseudomonadota</taxon>
        <taxon>Gammaproteobacteria</taxon>
        <taxon>Candidatus Kentrum</taxon>
    </lineage>
</organism>
<dbReference type="CDD" id="cd00761">
    <property type="entry name" value="Glyco_tranf_GTA_type"/>
    <property type="match status" value="1"/>
</dbReference>
<gene>
    <name evidence="2" type="ORF">BECKFW1821C_GA0114237_106810</name>
</gene>
<dbReference type="PANTHER" id="PTHR43685:SF11">
    <property type="entry name" value="GLYCOSYLTRANSFERASE TAGX-RELATED"/>
    <property type="match status" value="1"/>
</dbReference>
<evidence type="ECO:0000259" key="1">
    <source>
        <dbReference type="Pfam" id="PF00535"/>
    </source>
</evidence>
<dbReference type="InterPro" id="IPR050834">
    <property type="entry name" value="Glycosyltransf_2"/>
</dbReference>
<dbReference type="InterPro" id="IPR001173">
    <property type="entry name" value="Glyco_trans_2-like"/>
</dbReference>
<name>A0A450TZ01_9GAMM</name>
<feature type="domain" description="Glycosyltransferase 2-like" evidence="1">
    <location>
        <begin position="13"/>
        <end position="57"/>
    </location>
</feature>
<keyword evidence="2" id="KW-0808">Transferase</keyword>
<evidence type="ECO:0000313" key="2">
    <source>
        <dbReference type="EMBL" id="VFJ75054.1"/>
    </source>
</evidence>
<dbReference type="PANTHER" id="PTHR43685">
    <property type="entry name" value="GLYCOSYLTRANSFERASE"/>
    <property type="match status" value="1"/>
</dbReference>
<dbReference type="Gene3D" id="3.90.550.10">
    <property type="entry name" value="Spore Coat Polysaccharide Biosynthesis Protein SpsA, Chain A"/>
    <property type="match status" value="1"/>
</dbReference>
<accession>A0A450TZ01</accession>
<protein>
    <submittedName>
        <fullName evidence="2">Glycosyl transferase family 2</fullName>
    </submittedName>
</protein>
<sequence>MLDGKAKKSPLVSVIISCYNHARFVAEAVESVLGQSHSPVEIIVVDDGSTDDSARVISGSSWTPTTCMKKNFITRLPAVFDRDPECAVVCCRTRTISENGQWIPTENRFLFPSPEEIRAESREELRALPQVAAKLTEATEQLSRYRATLEQVYGEKLRLHTHAVVALGLTRLIWE</sequence>
<dbReference type="Pfam" id="PF00535">
    <property type="entry name" value="Glycos_transf_2"/>
    <property type="match status" value="1"/>
</dbReference>
<dbReference type="InterPro" id="IPR029044">
    <property type="entry name" value="Nucleotide-diphossugar_trans"/>
</dbReference>
<proteinExistence type="predicted"/>